<evidence type="ECO:0000313" key="3">
    <source>
        <dbReference type="Proteomes" id="UP001152888"/>
    </source>
</evidence>
<evidence type="ECO:0000313" key="2">
    <source>
        <dbReference type="EMBL" id="CAH1960144.1"/>
    </source>
</evidence>
<feature type="non-terminal residue" evidence="2">
    <location>
        <position position="47"/>
    </location>
</feature>
<accession>A0A9P0JTR3</accession>
<dbReference type="EMBL" id="CAKOFQ010006686">
    <property type="protein sequence ID" value="CAH1960144.1"/>
    <property type="molecule type" value="Genomic_DNA"/>
</dbReference>
<feature type="compositionally biased region" description="Polar residues" evidence="1">
    <location>
        <begin position="23"/>
        <end position="32"/>
    </location>
</feature>
<feature type="region of interest" description="Disordered" evidence="1">
    <location>
        <begin position="23"/>
        <end position="47"/>
    </location>
</feature>
<protein>
    <submittedName>
        <fullName evidence="2">Uncharacterized protein</fullName>
    </submittedName>
</protein>
<gene>
    <name evidence="2" type="ORF">ACAOBT_LOCUS3565</name>
</gene>
<comment type="caution">
    <text evidence="2">The sequence shown here is derived from an EMBL/GenBank/DDBJ whole genome shotgun (WGS) entry which is preliminary data.</text>
</comment>
<proteinExistence type="predicted"/>
<dbReference type="Proteomes" id="UP001152888">
    <property type="component" value="Unassembled WGS sequence"/>
</dbReference>
<organism evidence="2 3">
    <name type="scientific">Acanthoscelides obtectus</name>
    <name type="common">Bean weevil</name>
    <name type="synonym">Bruchus obtectus</name>
    <dbReference type="NCBI Taxonomy" id="200917"/>
    <lineage>
        <taxon>Eukaryota</taxon>
        <taxon>Metazoa</taxon>
        <taxon>Ecdysozoa</taxon>
        <taxon>Arthropoda</taxon>
        <taxon>Hexapoda</taxon>
        <taxon>Insecta</taxon>
        <taxon>Pterygota</taxon>
        <taxon>Neoptera</taxon>
        <taxon>Endopterygota</taxon>
        <taxon>Coleoptera</taxon>
        <taxon>Polyphaga</taxon>
        <taxon>Cucujiformia</taxon>
        <taxon>Chrysomeloidea</taxon>
        <taxon>Chrysomelidae</taxon>
        <taxon>Bruchinae</taxon>
        <taxon>Bruchini</taxon>
        <taxon>Acanthoscelides</taxon>
    </lineage>
</organism>
<evidence type="ECO:0000256" key="1">
    <source>
        <dbReference type="SAM" id="MobiDB-lite"/>
    </source>
</evidence>
<keyword evidence="3" id="KW-1185">Reference proteome</keyword>
<name>A0A9P0JTR3_ACAOB</name>
<dbReference type="AlphaFoldDB" id="A0A9P0JTR3"/>
<feature type="compositionally biased region" description="Basic residues" evidence="1">
    <location>
        <begin position="34"/>
        <end position="47"/>
    </location>
</feature>
<reference evidence="2" key="1">
    <citation type="submission" date="2022-03" db="EMBL/GenBank/DDBJ databases">
        <authorList>
            <person name="Sayadi A."/>
        </authorList>
    </citation>
    <scope>NUCLEOTIDE SEQUENCE</scope>
</reference>
<sequence>HLRFQKDISQPLKVRKFQKDISSKININQTSKVPKGHKFQNKHKSTI</sequence>